<reference evidence="2 3" key="1">
    <citation type="submission" date="2024-03" db="EMBL/GenBank/DDBJ databases">
        <title>Human intestinal bacterial collection.</title>
        <authorList>
            <person name="Pauvert C."/>
            <person name="Hitch T.C.A."/>
            <person name="Clavel T."/>
        </authorList>
    </citation>
    <scope>NUCLEOTIDE SEQUENCE [LARGE SCALE GENOMIC DNA]</scope>
    <source>
        <strain evidence="2 3">CLA-SR-H028</strain>
    </source>
</reference>
<feature type="compositionally biased region" description="Basic and acidic residues" evidence="1">
    <location>
        <begin position="48"/>
        <end position="60"/>
    </location>
</feature>
<proteinExistence type="predicted"/>
<dbReference type="Proteomes" id="UP001457898">
    <property type="component" value="Unassembled WGS sequence"/>
</dbReference>
<evidence type="ECO:0000313" key="2">
    <source>
        <dbReference type="EMBL" id="MEQ2434534.1"/>
    </source>
</evidence>
<evidence type="ECO:0000313" key="3">
    <source>
        <dbReference type="Proteomes" id="UP001457898"/>
    </source>
</evidence>
<feature type="non-terminal residue" evidence="2">
    <location>
        <position position="1"/>
    </location>
</feature>
<name>A0ABV1DZJ6_9FIRM</name>
<keyword evidence="3" id="KW-1185">Reference proteome</keyword>
<evidence type="ECO:0000256" key="1">
    <source>
        <dbReference type="SAM" id="MobiDB-lite"/>
    </source>
</evidence>
<feature type="region of interest" description="Disordered" evidence="1">
    <location>
        <begin position="21"/>
        <end position="94"/>
    </location>
</feature>
<dbReference type="RefSeq" id="WP_349064936.1">
    <property type="nucleotide sequence ID" value="NZ_JBBMFP010000111.1"/>
</dbReference>
<accession>A0ABV1DZJ6</accession>
<organism evidence="2 3">
    <name type="scientific">Blautia caccae</name>
    <dbReference type="NCBI Taxonomy" id="3133175"/>
    <lineage>
        <taxon>Bacteria</taxon>
        <taxon>Bacillati</taxon>
        <taxon>Bacillota</taxon>
        <taxon>Clostridia</taxon>
        <taxon>Lachnospirales</taxon>
        <taxon>Lachnospiraceae</taxon>
        <taxon>Blautia</taxon>
    </lineage>
</organism>
<comment type="caution">
    <text evidence="2">The sequence shown here is derived from an EMBL/GenBank/DDBJ whole genome shotgun (WGS) entry which is preliminary data.</text>
</comment>
<dbReference type="EMBL" id="JBBMFP010000111">
    <property type="protein sequence ID" value="MEQ2434534.1"/>
    <property type="molecule type" value="Genomic_DNA"/>
</dbReference>
<sequence length="94" mass="10871">LAKNLWFLRMLFGEKIRIGSGKKTGIHPERMEEETEYPEPIRKKYRKSSGDSHEGRREIRNLSGKISGSHPEIVMKGGVKSGTYPEKYPEVIRR</sequence>
<gene>
    <name evidence="2" type="ORF">WMO65_26470</name>
</gene>
<protein>
    <submittedName>
        <fullName evidence="2">Uncharacterized protein</fullName>
    </submittedName>
</protein>